<dbReference type="AlphaFoldDB" id="A0A1H8XRS2"/>
<gene>
    <name evidence="2" type="ORF">SAMN04489732_108244</name>
</gene>
<dbReference type="RefSeq" id="WP_091618433.1">
    <property type="nucleotide sequence ID" value="NZ_FOEF01000008.1"/>
</dbReference>
<feature type="domain" description="Polysaccharide pyruvyl transferase" evidence="1">
    <location>
        <begin position="15"/>
        <end position="319"/>
    </location>
</feature>
<protein>
    <submittedName>
        <fullName evidence="2">Polysaccharide pyruvyl transferase family protein WcaK</fullName>
    </submittedName>
</protein>
<organism evidence="2 3">
    <name type="scientific">Amycolatopsis saalfeldensis</name>
    <dbReference type="NCBI Taxonomy" id="394193"/>
    <lineage>
        <taxon>Bacteria</taxon>
        <taxon>Bacillati</taxon>
        <taxon>Actinomycetota</taxon>
        <taxon>Actinomycetes</taxon>
        <taxon>Pseudonocardiales</taxon>
        <taxon>Pseudonocardiaceae</taxon>
        <taxon>Amycolatopsis</taxon>
    </lineage>
</organism>
<accession>A0A1H8XRS2</accession>
<sequence length="394" mass="42862">MSARVGVFGLLGSGNLGNDGSLEAVLGYLRAEHPDATVSAFCGGPAVVSARYGIPATRLNWYADEYQTASGLRSIVMKAFGKLVDVVRTAAWVRRQDVVFVPGMGVLEATLPLRPWGFPYALFLLSAAGRLFGTKVALVSVGADRITVPATRFLVRQAARLAAYRSYRDELSRTAMRSMGVAVDSDAVYPDLAFSLPVPTVAEDPRTVGVGVMAYYGGNDDRADGERIYRSYVDAMTRFVRHLVAQERPVRLFIGDRIDTAVVDEIQAAVASPLVTATPLETLDELMRSMAGVGTVVATRYHNVLCALKLGKPTLAIGYAKKNDVLMAEMGLDGFCQEARAVDVDRLITQFAELDRRAPELRQTLAEHNEENEQRLKHQFAALSASLFPASEVR</sequence>
<dbReference type="Pfam" id="PF04230">
    <property type="entry name" value="PS_pyruv_trans"/>
    <property type="match status" value="1"/>
</dbReference>
<proteinExistence type="predicted"/>
<dbReference type="Proteomes" id="UP000198582">
    <property type="component" value="Unassembled WGS sequence"/>
</dbReference>
<dbReference type="EMBL" id="FOEF01000008">
    <property type="protein sequence ID" value="SEP41988.1"/>
    <property type="molecule type" value="Genomic_DNA"/>
</dbReference>
<keyword evidence="3" id="KW-1185">Reference proteome</keyword>
<reference evidence="2 3" key="1">
    <citation type="submission" date="2016-10" db="EMBL/GenBank/DDBJ databases">
        <authorList>
            <person name="de Groot N.N."/>
        </authorList>
    </citation>
    <scope>NUCLEOTIDE SEQUENCE [LARGE SCALE GENOMIC DNA]</scope>
    <source>
        <strain evidence="2 3">DSM 44993</strain>
    </source>
</reference>
<dbReference type="PANTHER" id="PTHR36836">
    <property type="entry name" value="COLANIC ACID BIOSYNTHESIS PROTEIN WCAK"/>
    <property type="match status" value="1"/>
</dbReference>
<dbReference type="InterPro" id="IPR007345">
    <property type="entry name" value="Polysacch_pyruvyl_Trfase"/>
</dbReference>
<evidence type="ECO:0000313" key="3">
    <source>
        <dbReference type="Proteomes" id="UP000198582"/>
    </source>
</evidence>
<keyword evidence="2" id="KW-0808">Transferase</keyword>
<dbReference type="STRING" id="394193.SAMN04489732_108244"/>
<evidence type="ECO:0000313" key="2">
    <source>
        <dbReference type="EMBL" id="SEP41988.1"/>
    </source>
</evidence>
<evidence type="ECO:0000259" key="1">
    <source>
        <dbReference type="Pfam" id="PF04230"/>
    </source>
</evidence>
<dbReference type="PANTHER" id="PTHR36836:SF1">
    <property type="entry name" value="COLANIC ACID BIOSYNTHESIS PROTEIN WCAK"/>
    <property type="match status" value="1"/>
</dbReference>
<dbReference type="OrthoDB" id="3358948at2"/>
<dbReference type="GO" id="GO:0016740">
    <property type="term" value="F:transferase activity"/>
    <property type="evidence" value="ECO:0007669"/>
    <property type="project" value="UniProtKB-KW"/>
</dbReference>
<name>A0A1H8XRS2_9PSEU</name>